<dbReference type="EMBL" id="BSCI01000007">
    <property type="protein sequence ID" value="GLG86919.1"/>
    <property type="molecule type" value="Genomic_DNA"/>
</dbReference>
<evidence type="ECO:0000256" key="1">
    <source>
        <dbReference type="SAM" id="Coils"/>
    </source>
</evidence>
<dbReference type="Proteomes" id="UP000286595">
    <property type="component" value="Unassembled WGS sequence"/>
</dbReference>
<evidence type="ECO:0000313" key="7">
    <source>
        <dbReference type="EMBL" id="NUN85001.1"/>
    </source>
</evidence>
<evidence type="ECO:0000313" key="14">
    <source>
        <dbReference type="Proteomes" id="UP000554488"/>
    </source>
</evidence>
<reference evidence="6" key="6">
    <citation type="submission" date="2022-11" db="EMBL/GenBank/DDBJ databases">
        <title>Draft genome sequence of Coprococcus comes strain 31264.</title>
        <authorList>
            <person name="Hisatomi A."/>
            <person name="Ohkuma M."/>
            <person name="Sakamoto M."/>
        </authorList>
    </citation>
    <scope>NUCLEOTIDE SEQUENCE</scope>
    <source>
        <strain evidence="6">JCM 31264</strain>
    </source>
</reference>
<dbReference type="Pfam" id="PF18984">
    <property type="entry name" value="DUF5717_N"/>
    <property type="match status" value="1"/>
</dbReference>
<dbReference type="EMBL" id="JABWDC010000001">
    <property type="protein sequence ID" value="NUN85001.1"/>
    <property type="molecule type" value="Genomic_DNA"/>
</dbReference>
<evidence type="ECO:0000313" key="13">
    <source>
        <dbReference type="Proteomes" id="UP000286595"/>
    </source>
</evidence>
<evidence type="ECO:0000313" key="12">
    <source>
        <dbReference type="Proteomes" id="UP000283360"/>
    </source>
</evidence>
<evidence type="ECO:0000313" key="6">
    <source>
        <dbReference type="EMBL" id="GLG86919.1"/>
    </source>
</evidence>
<dbReference type="EMBL" id="QRXJ01000001">
    <property type="protein sequence ID" value="RGT92971.1"/>
    <property type="molecule type" value="Genomic_DNA"/>
</dbReference>
<reference evidence="12 13" key="2">
    <citation type="submission" date="2018-08" db="EMBL/GenBank/DDBJ databases">
        <title>A genome reference for cultivated species of the human gut microbiota.</title>
        <authorList>
            <person name="Zou Y."/>
            <person name="Xue W."/>
            <person name="Luo G."/>
        </authorList>
    </citation>
    <scope>NUCLEOTIDE SEQUENCE [LARGE SCALE GENOMIC DNA]</scope>
    <source>
        <strain evidence="8 12">AF18-12LB</strain>
        <strain evidence="9 13">AM22-12LB</strain>
    </source>
</reference>
<dbReference type="InterPro" id="IPR043775">
    <property type="entry name" value="DUF5717_N"/>
</dbReference>
<reference evidence="7 14" key="3">
    <citation type="submission" date="2020-04" db="EMBL/GenBank/DDBJ databases">
        <authorList>
            <person name="Pieper L."/>
        </authorList>
    </citation>
    <scope>NUCLEOTIDE SEQUENCE [LARGE SCALE GENOMIC DNA]</scope>
    <source>
        <strain evidence="7 14">F22</strain>
    </source>
</reference>
<reference evidence="7 14" key="4">
    <citation type="submission" date="2020-07" db="EMBL/GenBank/DDBJ databases">
        <title>Bacterial metabolism rescues the inhibition of intestinal drug absorption by food and drug additives.</title>
        <authorList>
            <person name="Zou L."/>
            <person name="Spanogiannopoulos P."/>
            <person name="Chien H.-C."/>
            <person name="Pieper L.M."/>
            <person name="Cai W."/>
            <person name="Khuri N."/>
            <person name="Pottel J."/>
            <person name="Vora B."/>
            <person name="Ni Z."/>
            <person name="Tsakalozou E."/>
            <person name="Zhang W."/>
            <person name="Shoichet B.K."/>
            <person name="Giacomini K.M."/>
            <person name="Turnbaugh P.J."/>
        </authorList>
    </citation>
    <scope>NUCLEOTIDE SEQUENCE [LARGE SCALE GENOMIC DNA]</scope>
    <source>
        <strain evidence="7 14">F22</strain>
    </source>
</reference>
<dbReference type="Proteomes" id="UP001145109">
    <property type="component" value="Unassembled WGS sequence"/>
</dbReference>
<dbReference type="PaxDb" id="410072-ERS852525_00954"/>
<evidence type="ECO:0008006" key="15">
    <source>
        <dbReference type="Google" id="ProtNLM"/>
    </source>
</evidence>
<dbReference type="EMBL" id="CYZK01000003">
    <property type="protein sequence ID" value="CUN75227.1"/>
    <property type="molecule type" value="Genomic_DNA"/>
</dbReference>
<accession>A0A173YNZ0</accession>
<keyword evidence="1" id="KW-0175">Coiled coil</keyword>
<dbReference type="Proteomes" id="UP000554488">
    <property type="component" value="Unassembled WGS sequence"/>
</dbReference>
<feature type="domain" description="DUF5717" evidence="3">
    <location>
        <begin position="1"/>
        <end position="771"/>
    </location>
</feature>
<evidence type="ECO:0000313" key="9">
    <source>
        <dbReference type="EMBL" id="RHG60628.1"/>
    </source>
</evidence>
<dbReference type="InterPro" id="IPR043774">
    <property type="entry name" value="DUF5717_C"/>
</dbReference>
<reference evidence="6" key="5">
    <citation type="submission" date="2022-09" db="EMBL/GenBank/DDBJ databases">
        <title>Draft genome sequence of Coprococcus comes strain 31264.</title>
        <authorList>
            <person name="Atsushi H."/>
            <person name="Moriya O."/>
            <person name="Mitsuo S."/>
        </authorList>
    </citation>
    <scope>NUCLEOTIDE SEQUENCE</scope>
    <source>
        <strain evidence="6">JCM 31264</strain>
    </source>
</reference>
<dbReference type="Proteomes" id="UP000095362">
    <property type="component" value="Unassembled WGS sequence"/>
</dbReference>
<organism evidence="9 13">
    <name type="scientific">Coprococcus comes</name>
    <dbReference type="NCBI Taxonomy" id="410072"/>
    <lineage>
        <taxon>Bacteria</taxon>
        <taxon>Bacillati</taxon>
        <taxon>Bacillota</taxon>
        <taxon>Clostridia</taxon>
        <taxon>Lachnospirales</taxon>
        <taxon>Lachnospiraceae</taxon>
        <taxon>Coprococcus</taxon>
    </lineage>
</organism>
<dbReference type="Pfam" id="PF18983">
    <property type="entry name" value="DUF5717"/>
    <property type="match status" value="1"/>
</dbReference>
<proteinExistence type="predicted"/>
<keyword evidence="12" id="KW-1185">Reference proteome</keyword>
<evidence type="ECO:0000259" key="2">
    <source>
        <dbReference type="Pfam" id="PF18983"/>
    </source>
</evidence>
<gene>
    <name evidence="6" type="ORF">comes_14640</name>
    <name evidence="9" type="ORF">DW252_07985</name>
    <name evidence="8" type="ORF">DWX03_01105</name>
    <name evidence="5" type="ORF">ERS852481_00766</name>
    <name evidence="4" type="ORF">ERS852574_02575</name>
    <name evidence="7" type="ORF">HUU93_00025</name>
</gene>
<evidence type="ECO:0000259" key="3">
    <source>
        <dbReference type="Pfam" id="PF18984"/>
    </source>
</evidence>
<evidence type="ECO:0000313" key="4">
    <source>
        <dbReference type="EMBL" id="CUN08140.1"/>
    </source>
</evidence>
<protein>
    <recommendedName>
        <fullName evidence="15">DUF5717 domain-containing protein</fullName>
    </recommendedName>
</protein>
<dbReference type="EMBL" id="QRIM01000007">
    <property type="protein sequence ID" value="RHG60628.1"/>
    <property type="molecule type" value="Genomic_DNA"/>
</dbReference>
<feature type="domain" description="DUF5717" evidence="2">
    <location>
        <begin position="794"/>
        <end position="1091"/>
    </location>
</feature>
<evidence type="ECO:0000313" key="5">
    <source>
        <dbReference type="EMBL" id="CUN75227.1"/>
    </source>
</evidence>
<evidence type="ECO:0000313" key="11">
    <source>
        <dbReference type="Proteomes" id="UP000095727"/>
    </source>
</evidence>
<reference evidence="10 11" key="1">
    <citation type="submission" date="2015-09" db="EMBL/GenBank/DDBJ databases">
        <authorList>
            <consortium name="Pathogen Informatics"/>
        </authorList>
    </citation>
    <scope>NUCLEOTIDE SEQUENCE [LARGE SCALE GENOMIC DNA]</scope>
    <source>
        <strain evidence="5 10">2789STDY5834866</strain>
        <strain evidence="4 11">2789STDY5834962</strain>
    </source>
</reference>
<dbReference type="STRING" id="410072.ERS852525_00954"/>
<feature type="coiled-coil region" evidence="1">
    <location>
        <begin position="734"/>
        <end position="761"/>
    </location>
</feature>
<dbReference type="Proteomes" id="UP000283360">
    <property type="component" value="Unassembled WGS sequence"/>
</dbReference>
<dbReference type="EMBL" id="CYXR01000021">
    <property type="protein sequence ID" value="CUN08140.1"/>
    <property type="molecule type" value="Genomic_DNA"/>
</dbReference>
<dbReference type="Proteomes" id="UP000095727">
    <property type="component" value="Unassembled WGS sequence"/>
</dbReference>
<name>A0A173YNZ0_9FIRM</name>
<evidence type="ECO:0000313" key="8">
    <source>
        <dbReference type="EMBL" id="RGT92971.1"/>
    </source>
</evidence>
<evidence type="ECO:0000313" key="10">
    <source>
        <dbReference type="Proteomes" id="UP000095362"/>
    </source>
</evidence>
<dbReference type="AlphaFoldDB" id="A0A173YNZ0"/>
<sequence>MKNKIKKFSKGDFRTVHPEIVLPVTNLEMTIGEGESCQGSFILKNRKEGDIRGLVYSSSFRIHLEEQGFEGNPVELRFTYDGSGLAPGHVEQGKFTIVCNGGEFEVNFTAIIEKPSVETSCGRVQNIRDFKRLAMENFIEAHRLFRSRDFYDVIKYEEPRIKALYDNIRKWSLGEQAMEEFLVGIKQKECIFLTMGRNQRTFRNLKEATREIIHFTKNTWGFMPVKVHVSGDFIQIGRDNFTTDDFVGNLFDFSYIIHPEKAHAGNNYGQIVFESPYESLTYEVMLANHKDHAENRRVADKTIASIIKDFLACNAEGKDLTAWADATREKLKGLDIYSEDGDVYPLFDAHLNLLCKEPDKASGILDDYNYSRFSVNKDSVISSYYLYLTALLRKSGSQVNKAIEELNKAYMKEPTSWELVCMLIDIDPEYKNYSKKLQVLERHCSNGANQVILYWQAYRCFLEKPTCLKKLSAFEVQILNFAQKHGVLTKEIALYMANLASQQRTYDKNLDVVMQKVYRIFPDPQILTAICTHLIRGNRTTPECFKWYALAVKEDLKIAQLFEYYMMTVDDKYLDRQFPKSVLLYFRHGNTLEYKKAAVLYANLINCEEESSELYSAYREQMERFAWMQLENRRINDILHIIYKRCCTERDMTPERIRAVYDICHAYEIKTTVKNMAFVMVIEPDGTISQKVQYSADGVIVYLYNKDARIVWESKDGRHYIDSIPYETMRMFYENRYMEICKKYQEEHEEEERKKEKKELTWDMLREHGLEMADEKEVFKMCSMRLREEGTEEDDFLLALCFELFLKDQYDKQTLSYLAEYYCGSTRNMKKLWHVARDYDITTYKLSERIITQMLFSETMFGEEEIFADYYEGRTYFRLKRAYLAYVSREYVVNGRQVKGCIFVIIANEYRKEEDLPDICKIALLKYYSSREVHQELEPMLREFLREMCEKQLYFSFYLKYPENWLREVQLYDKTMIEYHAKPGSKVAISYQIRKGESDNMNYQEEILLPAYEDTYIKSFILFGDESLRYYFTETNKDKVTVTEKSDYKPREVRPIGKFGRLNDMTSLKNEALAIAMKEFATEKQLAEDIFVAY</sequence>